<organism evidence="2 3">
    <name type="scientific">Hymenobacter fastidiosus</name>
    <dbReference type="NCBI Taxonomy" id="486264"/>
    <lineage>
        <taxon>Bacteria</taxon>
        <taxon>Pseudomonadati</taxon>
        <taxon>Bacteroidota</taxon>
        <taxon>Cytophagia</taxon>
        <taxon>Cytophagales</taxon>
        <taxon>Hymenobacteraceae</taxon>
        <taxon>Hymenobacter</taxon>
    </lineage>
</organism>
<keyword evidence="1" id="KW-0732">Signal</keyword>
<sequence length="141" mass="15490">MFPARSLLLLALFSTLTLSCARRNKVDIPVAKSVVVTPAPAPEVPKAAARDLADVMTDELGLNPDQQTKVRTILRSTVQQVNDARQRLGGDKTALTAELRRINTSAESDLRTVLTATQYKEYQAKKRAMQAQMQARRAAAK</sequence>
<dbReference type="RefSeq" id="WP_345070878.1">
    <property type="nucleotide sequence ID" value="NZ_BAABDJ010000003.1"/>
</dbReference>
<name>A0ABP7RI77_9BACT</name>
<feature type="chain" id="PRO_5047122368" description="Periplasmic heavy metal sensor" evidence="1">
    <location>
        <begin position="22"/>
        <end position="141"/>
    </location>
</feature>
<protein>
    <recommendedName>
        <fullName evidence="4">Periplasmic heavy metal sensor</fullName>
    </recommendedName>
</protein>
<dbReference type="EMBL" id="BAABDJ010000003">
    <property type="protein sequence ID" value="GAA3997949.1"/>
    <property type="molecule type" value="Genomic_DNA"/>
</dbReference>
<evidence type="ECO:0008006" key="4">
    <source>
        <dbReference type="Google" id="ProtNLM"/>
    </source>
</evidence>
<gene>
    <name evidence="2" type="ORF">GCM10022408_05830</name>
</gene>
<dbReference type="Proteomes" id="UP001500567">
    <property type="component" value="Unassembled WGS sequence"/>
</dbReference>
<keyword evidence="3" id="KW-1185">Reference proteome</keyword>
<dbReference type="PROSITE" id="PS51257">
    <property type="entry name" value="PROKAR_LIPOPROTEIN"/>
    <property type="match status" value="1"/>
</dbReference>
<comment type="caution">
    <text evidence="2">The sequence shown here is derived from an EMBL/GenBank/DDBJ whole genome shotgun (WGS) entry which is preliminary data.</text>
</comment>
<evidence type="ECO:0000256" key="1">
    <source>
        <dbReference type="SAM" id="SignalP"/>
    </source>
</evidence>
<evidence type="ECO:0000313" key="2">
    <source>
        <dbReference type="EMBL" id="GAA3997949.1"/>
    </source>
</evidence>
<feature type="signal peptide" evidence="1">
    <location>
        <begin position="1"/>
        <end position="21"/>
    </location>
</feature>
<proteinExistence type="predicted"/>
<reference evidence="3" key="1">
    <citation type="journal article" date="2019" name="Int. J. Syst. Evol. Microbiol.">
        <title>The Global Catalogue of Microorganisms (GCM) 10K type strain sequencing project: providing services to taxonomists for standard genome sequencing and annotation.</title>
        <authorList>
            <consortium name="The Broad Institute Genomics Platform"/>
            <consortium name="The Broad Institute Genome Sequencing Center for Infectious Disease"/>
            <person name="Wu L."/>
            <person name="Ma J."/>
        </authorList>
    </citation>
    <scope>NUCLEOTIDE SEQUENCE [LARGE SCALE GENOMIC DNA]</scope>
    <source>
        <strain evidence="3">JCM 17224</strain>
    </source>
</reference>
<accession>A0ABP7RI77</accession>
<evidence type="ECO:0000313" key="3">
    <source>
        <dbReference type="Proteomes" id="UP001500567"/>
    </source>
</evidence>